<dbReference type="PANTHER" id="PTHR13389">
    <property type="entry name" value="PUMILIO HOMOLOG 3"/>
    <property type="match status" value="1"/>
</dbReference>
<feature type="compositionally biased region" description="Basic residues" evidence="2">
    <location>
        <begin position="319"/>
        <end position="328"/>
    </location>
</feature>
<organism evidence="5 6">
    <name type="scientific">Meloidogyne incognita</name>
    <name type="common">Southern root-knot nematode worm</name>
    <name type="synonym">Oxyuris incognita</name>
    <dbReference type="NCBI Taxonomy" id="6306"/>
    <lineage>
        <taxon>Eukaryota</taxon>
        <taxon>Metazoa</taxon>
        <taxon>Ecdysozoa</taxon>
        <taxon>Nematoda</taxon>
        <taxon>Chromadorea</taxon>
        <taxon>Rhabditida</taxon>
        <taxon>Tylenchina</taxon>
        <taxon>Tylenchomorpha</taxon>
        <taxon>Tylenchoidea</taxon>
        <taxon>Meloidogynidae</taxon>
        <taxon>Meloidogyninae</taxon>
        <taxon>Meloidogyne</taxon>
        <taxon>Meloidogyne incognita group</taxon>
    </lineage>
</organism>
<feature type="region of interest" description="Disordered" evidence="2">
    <location>
        <begin position="308"/>
        <end position="328"/>
    </location>
</feature>
<evidence type="ECO:0000313" key="5">
    <source>
        <dbReference type="Proteomes" id="UP000887563"/>
    </source>
</evidence>
<proteinExistence type="predicted"/>
<evidence type="ECO:0000256" key="1">
    <source>
        <dbReference type="ARBA" id="ARBA00022884"/>
    </source>
</evidence>
<keyword evidence="3" id="KW-0472">Membrane</keyword>
<dbReference type="InterPro" id="IPR012959">
    <property type="entry name" value="CPL_dom"/>
</dbReference>
<protein>
    <submittedName>
        <fullName evidence="6">CPL domain-containing protein</fullName>
    </submittedName>
</protein>
<dbReference type="WBParaSite" id="Minc3s00665g15821">
    <property type="protein sequence ID" value="Minc3s00665g15821"/>
    <property type="gene ID" value="Minc3s00665g15821"/>
</dbReference>
<keyword evidence="3" id="KW-1133">Transmembrane helix</keyword>
<feature type="transmembrane region" description="Helical" evidence="3">
    <location>
        <begin position="7"/>
        <end position="28"/>
    </location>
</feature>
<keyword evidence="3" id="KW-0812">Transmembrane</keyword>
<accession>A0A914LMN2</accession>
<name>A0A914LMN2_MELIC</name>
<evidence type="ECO:0000259" key="4">
    <source>
        <dbReference type="Pfam" id="PF08144"/>
    </source>
</evidence>
<feature type="domain" description="CPL" evidence="4">
    <location>
        <begin position="22"/>
        <end position="100"/>
    </location>
</feature>
<reference evidence="6" key="1">
    <citation type="submission" date="2022-11" db="UniProtKB">
        <authorList>
            <consortium name="WormBaseParasite"/>
        </authorList>
    </citation>
    <scope>IDENTIFICATION</scope>
</reference>
<keyword evidence="1" id="KW-0694">RNA-binding</keyword>
<dbReference type="PANTHER" id="PTHR13389:SF0">
    <property type="entry name" value="PUMILIO HOMOLOG 3"/>
    <property type="match status" value="1"/>
</dbReference>
<evidence type="ECO:0000256" key="3">
    <source>
        <dbReference type="SAM" id="Phobius"/>
    </source>
</evidence>
<dbReference type="GO" id="GO:0005730">
    <property type="term" value="C:nucleolus"/>
    <property type="evidence" value="ECO:0007669"/>
    <property type="project" value="TreeGrafter"/>
</dbReference>
<dbReference type="GO" id="GO:0006417">
    <property type="term" value="P:regulation of translation"/>
    <property type="evidence" value="ECO:0007669"/>
    <property type="project" value="TreeGrafter"/>
</dbReference>
<evidence type="ECO:0000313" key="6">
    <source>
        <dbReference type="WBParaSite" id="Minc3s00665g15821"/>
    </source>
</evidence>
<dbReference type="InterPro" id="IPR040059">
    <property type="entry name" value="PUM3"/>
</dbReference>
<keyword evidence="5" id="KW-1185">Reference proteome</keyword>
<evidence type="ECO:0000256" key="2">
    <source>
        <dbReference type="SAM" id="MobiDB-lite"/>
    </source>
</evidence>
<dbReference type="Proteomes" id="UP000887563">
    <property type="component" value="Unplaced"/>
</dbReference>
<sequence length="328" mass="37512">MPVTICPLANFFISIFLILGVIVLHYLVHPRDPHVIAKSLQNILQQGDLNPHTKLDKASRYLNLFECVKPALLTFMKANMREIITNKISAVLILDTLDVNCKFIFWILGGVRRKQRGVFRGTLRVLVRGTFLACSVNHWTSPSSPFKRNIDINDLSSCFKEIAQIATDEFIPHCVDKERPLHIIAGGCARFVFRKLLKNDRLREKEEEKLSFYLMSILKRENLQSWTGMDCGCYTLIEIIESGSDYARKTLKLALDGNNNLKNSSLQGAKKLLVELNKIEENNCDILPSDTDEIEEINEVQVENSNGKRKNVSFENNSKKRRKLKFEG</sequence>
<dbReference type="AlphaFoldDB" id="A0A914LMN2"/>
<dbReference type="GO" id="GO:0003729">
    <property type="term" value="F:mRNA binding"/>
    <property type="evidence" value="ECO:0007669"/>
    <property type="project" value="TreeGrafter"/>
</dbReference>
<dbReference type="Pfam" id="PF08144">
    <property type="entry name" value="CPL"/>
    <property type="match status" value="1"/>
</dbReference>